<dbReference type="Pfam" id="PF09723">
    <property type="entry name" value="Zn_ribbon_8"/>
    <property type="match status" value="1"/>
</dbReference>
<comment type="caution">
    <text evidence="2">The sequence shown here is derived from an EMBL/GenBank/DDBJ whole genome shotgun (WGS) entry which is preliminary data.</text>
</comment>
<sequence>MPIYEYECQQCGQQISRLQKLSDAPLADCPVCQRPALKKLLSLPGLRFKGSSGCETGFKLDTHQNLAKCGAGGSCPGCPASR</sequence>
<reference evidence="3" key="1">
    <citation type="journal article" date="2019" name="Int. J. Syst. Evol. Microbiol.">
        <title>The Global Catalogue of Microorganisms (GCM) 10K type strain sequencing project: providing services to taxonomists for standard genome sequencing and annotation.</title>
        <authorList>
            <consortium name="The Broad Institute Genomics Platform"/>
            <consortium name="The Broad Institute Genome Sequencing Center for Infectious Disease"/>
            <person name="Wu L."/>
            <person name="Ma J."/>
        </authorList>
    </citation>
    <scope>NUCLEOTIDE SEQUENCE [LARGE SCALE GENOMIC DNA]</scope>
    <source>
        <strain evidence="3">CCUG 54939</strain>
    </source>
</reference>
<proteinExistence type="predicted"/>
<dbReference type="InterPro" id="IPR013429">
    <property type="entry name" value="Regulatory_FmdB_Zinc_ribbon"/>
</dbReference>
<dbReference type="RefSeq" id="WP_377153470.1">
    <property type="nucleotide sequence ID" value="NZ_JBHSAF010000014.1"/>
</dbReference>
<dbReference type="Proteomes" id="UP001595692">
    <property type="component" value="Unassembled WGS sequence"/>
</dbReference>
<dbReference type="SMART" id="SM00834">
    <property type="entry name" value="CxxC_CXXC_SSSS"/>
    <property type="match status" value="1"/>
</dbReference>
<accession>A0ABV8CQN8</accession>
<protein>
    <submittedName>
        <fullName evidence="2">FmdB family zinc ribbon protein</fullName>
    </submittedName>
</protein>
<evidence type="ECO:0000313" key="3">
    <source>
        <dbReference type="Proteomes" id="UP001595692"/>
    </source>
</evidence>
<name>A0ABV8CQN8_9GAMM</name>
<evidence type="ECO:0000259" key="1">
    <source>
        <dbReference type="SMART" id="SM00834"/>
    </source>
</evidence>
<evidence type="ECO:0000313" key="2">
    <source>
        <dbReference type="EMBL" id="MFC3914517.1"/>
    </source>
</evidence>
<dbReference type="EMBL" id="JBHSAF010000014">
    <property type="protein sequence ID" value="MFC3914517.1"/>
    <property type="molecule type" value="Genomic_DNA"/>
</dbReference>
<dbReference type="NCBIfam" id="TIGR02605">
    <property type="entry name" value="CxxC_CxxC_SSSS"/>
    <property type="match status" value="1"/>
</dbReference>
<feature type="domain" description="Putative regulatory protein FmdB zinc ribbon" evidence="1">
    <location>
        <begin position="1"/>
        <end position="42"/>
    </location>
</feature>
<dbReference type="PANTHER" id="PTHR34404:SF3">
    <property type="entry name" value="REGULATORY PROTEIN, FMDB FAMILY"/>
    <property type="match status" value="1"/>
</dbReference>
<gene>
    <name evidence="2" type="ORF">ACFOSS_13755</name>
</gene>
<dbReference type="PANTHER" id="PTHR34404">
    <property type="entry name" value="REGULATORY PROTEIN, FMDB FAMILY"/>
    <property type="match status" value="1"/>
</dbReference>
<organism evidence="2 3">
    <name type="scientific">Pseudaeromonas sharmana</name>
    <dbReference type="NCBI Taxonomy" id="328412"/>
    <lineage>
        <taxon>Bacteria</taxon>
        <taxon>Pseudomonadati</taxon>
        <taxon>Pseudomonadota</taxon>
        <taxon>Gammaproteobacteria</taxon>
        <taxon>Aeromonadales</taxon>
        <taxon>Aeromonadaceae</taxon>
        <taxon>Pseudaeromonas</taxon>
    </lineage>
</organism>
<keyword evidence="3" id="KW-1185">Reference proteome</keyword>